<protein>
    <submittedName>
        <fullName evidence="1">Uncharacterized protein</fullName>
    </submittedName>
</protein>
<accession>A0A317DZI2</accession>
<evidence type="ECO:0000313" key="1">
    <source>
        <dbReference type="EMBL" id="PWR18295.1"/>
    </source>
</evidence>
<dbReference type="EMBL" id="QGLF01000006">
    <property type="protein sequence ID" value="PWR18295.1"/>
    <property type="molecule type" value="Genomic_DNA"/>
</dbReference>
<comment type="caution">
    <text evidence="1">The sequence shown here is derived from an EMBL/GenBank/DDBJ whole genome shotgun (WGS) entry which is preliminary data.</text>
</comment>
<evidence type="ECO:0000313" key="2">
    <source>
        <dbReference type="Proteomes" id="UP000246077"/>
    </source>
</evidence>
<sequence>MAKDIGAEFRIGETCDRRTADGGTESLGRNAEFALDIGEFRSKRLGRIYAKSPMVACAVFRGLDRDAYEAVWLVVDMNTPLQFAGPSTCNGKQRGTDPVGGLADAFYNIVLPVFAFRHLTQHLAFRSAAGSLVERQDL</sequence>
<dbReference type="AlphaFoldDB" id="A0A317DZI2"/>
<organism evidence="1 2">
    <name type="scientific">Zavarzinia compransoris</name>
    <dbReference type="NCBI Taxonomy" id="1264899"/>
    <lineage>
        <taxon>Bacteria</taxon>
        <taxon>Pseudomonadati</taxon>
        <taxon>Pseudomonadota</taxon>
        <taxon>Alphaproteobacteria</taxon>
        <taxon>Rhodospirillales</taxon>
        <taxon>Zavarziniaceae</taxon>
        <taxon>Zavarzinia</taxon>
    </lineage>
</organism>
<gene>
    <name evidence="1" type="ORF">DKG75_20205</name>
</gene>
<proteinExistence type="predicted"/>
<name>A0A317DZI2_9PROT</name>
<reference evidence="2" key="1">
    <citation type="submission" date="2018-05" db="EMBL/GenBank/DDBJ databases">
        <title>Zavarzinia sp. HR-AS.</title>
        <authorList>
            <person name="Lee Y."/>
            <person name="Jeon C.O."/>
        </authorList>
    </citation>
    <scope>NUCLEOTIDE SEQUENCE [LARGE SCALE GENOMIC DNA]</scope>
    <source>
        <strain evidence="2">DSM 1231</strain>
    </source>
</reference>
<dbReference type="Proteomes" id="UP000246077">
    <property type="component" value="Unassembled WGS sequence"/>
</dbReference>
<keyword evidence="2" id="KW-1185">Reference proteome</keyword>